<sequence length="511" mass="55489">METPIRKRRHSNMQAFSSAFDQNPTSVTSSPSEIGSHLPSMIDPSLTDANAYQYVTELPNQTQPESPTLDDFSMFSDDTQFVDMMKSAIGDGEESATTHVGPVLTTPETDDPAEFIRDALSTKIVIPEGLEHAFGGKKSVAFEEWSPEKKNTSSGSASPEKKNTSNGKTKSVTPKAAATPRRASNGQSRSPVKASPQTTPTRRQGPSTSSPTMPPPAKRVRPNIEQLFANRTPIDDEALLADFNAQQGRPTYQIIPTGSLSAYFRDAKAHANFKWLNRTLDDPEPPPSQLCRQTGYDFPVPAVTGMLTMKSNQKQPTNNPGVTSIGGPVAPCYANLFPQFETPQAQLPAMQNQQLNMQPPRTPIAQQPQTRVMQTVATPATPRSGPAYRFTSAQVQSRSSTPTPESRRVLSQQPIPMQQVSPTTKNNQSDDDGSNTTIAISTTPALSFDDAQVETNTAATLRALGADVINFDAQPPQVDGNYSPPDPEFGDIDFSTVEIDLNFDFDSVAWN</sequence>
<organism evidence="2 3">
    <name type="scientific">Exophiala viscosa</name>
    <dbReference type="NCBI Taxonomy" id="2486360"/>
    <lineage>
        <taxon>Eukaryota</taxon>
        <taxon>Fungi</taxon>
        <taxon>Dikarya</taxon>
        <taxon>Ascomycota</taxon>
        <taxon>Pezizomycotina</taxon>
        <taxon>Eurotiomycetes</taxon>
        <taxon>Chaetothyriomycetidae</taxon>
        <taxon>Chaetothyriales</taxon>
        <taxon>Herpotrichiellaceae</taxon>
        <taxon>Exophiala</taxon>
    </lineage>
</organism>
<accession>A0AAN6DXN6</accession>
<evidence type="ECO:0000256" key="1">
    <source>
        <dbReference type="SAM" id="MobiDB-lite"/>
    </source>
</evidence>
<evidence type="ECO:0000313" key="2">
    <source>
        <dbReference type="EMBL" id="KAI1613187.1"/>
    </source>
</evidence>
<name>A0AAN6DXN6_9EURO</name>
<reference evidence="2" key="1">
    <citation type="journal article" date="2022" name="bioRxiv">
        <title>Deciphering the potential niche of two novel black yeast fungi from a biological soil crust based on their genomes, phenotypes, and melanin regulation.</title>
        <authorList>
            <consortium name="DOE Joint Genome Institute"/>
            <person name="Carr E.C."/>
            <person name="Barton Q."/>
            <person name="Grambo S."/>
            <person name="Sullivan M."/>
            <person name="Renfro C.M."/>
            <person name="Kuo A."/>
            <person name="Pangilinan J."/>
            <person name="Lipzen A."/>
            <person name="Keymanesh K."/>
            <person name="Savage E."/>
            <person name="Barry K."/>
            <person name="Grigoriev I.V."/>
            <person name="Riekhof W.R."/>
            <person name="Harris S.S."/>
        </authorList>
    </citation>
    <scope>NUCLEOTIDE SEQUENCE</scope>
    <source>
        <strain evidence="2">JF 03-4F</strain>
    </source>
</reference>
<feature type="compositionally biased region" description="Polar residues" evidence="1">
    <location>
        <begin position="182"/>
        <end position="205"/>
    </location>
</feature>
<feature type="region of interest" description="Disordered" evidence="1">
    <location>
        <begin position="378"/>
        <end position="438"/>
    </location>
</feature>
<feature type="region of interest" description="Disordered" evidence="1">
    <location>
        <begin position="92"/>
        <end position="112"/>
    </location>
</feature>
<comment type="caution">
    <text evidence="2">The sequence shown here is derived from an EMBL/GenBank/DDBJ whole genome shotgun (WGS) entry which is preliminary data.</text>
</comment>
<dbReference type="AlphaFoldDB" id="A0AAN6DXN6"/>
<keyword evidence="3" id="KW-1185">Reference proteome</keyword>
<protein>
    <submittedName>
        <fullName evidence="2">Uncharacterized protein</fullName>
    </submittedName>
</protein>
<evidence type="ECO:0000313" key="3">
    <source>
        <dbReference type="Proteomes" id="UP001203852"/>
    </source>
</evidence>
<dbReference type="Proteomes" id="UP001203852">
    <property type="component" value="Unassembled WGS sequence"/>
</dbReference>
<proteinExistence type="predicted"/>
<feature type="compositionally biased region" description="Polar residues" evidence="1">
    <location>
        <begin position="12"/>
        <end position="33"/>
    </location>
</feature>
<feature type="region of interest" description="Disordered" evidence="1">
    <location>
        <begin position="1"/>
        <end position="42"/>
    </location>
</feature>
<feature type="compositionally biased region" description="Basic residues" evidence="1">
    <location>
        <begin position="1"/>
        <end position="11"/>
    </location>
</feature>
<feature type="region of interest" description="Disordered" evidence="1">
    <location>
        <begin position="144"/>
        <end position="219"/>
    </location>
</feature>
<feature type="compositionally biased region" description="Polar residues" evidence="1">
    <location>
        <begin position="409"/>
        <end position="427"/>
    </location>
</feature>
<dbReference type="EMBL" id="MU404354">
    <property type="protein sequence ID" value="KAI1613187.1"/>
    <property type="molecule type" value="Genomic_DNA"/>
</dbReference>
<gene>
    <name evidence="2" type="ORF">EDD36DRAFT_257097</name>
</gene>